<reference evidence="1" key="2">
    <citation type="submission" date="2020-09" db="EMBL/GenBank/DDBJ databases">
        <authorList>
            <person name="Sun Q."/>
            <person name="Zhou Y."/>
        </authorList>
    </citation>
    <scope>NUCLEOTIDE SEQUENCE</scope>
    <source>
        <strain evidence="1">CGMCC 1.12987</strain>
    </source>
</reference>
<dbReference type="AlphaFoldDB" id="A0A917FNX0"/>
<sequence length="73" mass="8338">MSAYEEFWEEKQEIDALMEKGFTIVGVAEIMDGMDVRFAREASEPNQTGLRLLSADARKYIVGLIIEKQRKAL</sequence>
<evidence type="ECO:0000313" key="2">
    <source>
        <dbReference type="Proteomes" id="UP000644756"/>
    </source>
</evidence>
<reference evidence="1" key="1">
    <citation type="journal article" date="2014" name="Int. J. Syst. Evol. Microbiol.">
        <title>Complete genome sequence of Corynebacterium casei LMG S-19264T (=DSM 44701T), isolated from a smear-ripened cheese.</title>
        <authorList>
            <consortium name="US DOE Joint Genome Institute (JGI-PGF)"/>
            <person name="Walter F."/>
            <person name="Albersmeier A."/>
            <person name="Kalinowski J."/>
            <person name="Ruckert C."/>
        </authorList>
    </citation>
    <scope>NUCLEOTIDE SEQUENCE</scope>
    <source>
        <strain evidence="1">CGMCC 1.12987</strain>
    </source>
</reference>
<evidence type="ECO:0000313" key="1">
    <source>
        <dbReference type="EMBL" id="GGF94867.1"/>
    </source>
</evidence>
<proteinExistence type="predicted"/>
<name>A0A917FNX0_9BACL</name>
<dbReference type="RefSeq" id="WP_188529667.1">
    <property type="nucleotide sequence ID" value="NZ_BMGR01000003.1"/>
</dbReference>
<gene>
    <name evidence="1" type="ORF">GCM10010916_10300</name>
</gene>
<protein>
    <submittedName>
        <fullName evidence="1">Uncharacterized protein</fullName>
    </submittedName>
</protein>
<comment type="caution">
    <text evidence="1">The sequence shown here is derived from an EMBL/GenBank/DDBJ whole genome shotgun (WGS) entry which is preliminary data.</text>
</comment>
<organism evidence="1 2">
    <name type="scientific">Paenibacillus abyssi</name>
    <dbReference type="NCBI Taxonomy" id="1340531"/>
    <lineage>
        <taxon>Bacteria</taxon>
        <taxon>Bacillati</taxon>
        <taxon>Bacillota</taxon>
        <taxon>Bacilli</taxon>
        <taxon>Bacillales</taxon>
        <taxon>Paenibacillaceae</taxon>
        <taxon>Paenibacillus</taxon>
    </lineage>
</organism>
<keyword evidence="2" id="KW-1185">Reference proteome</keyword>
<dbReference type="Proteomes" id="UP000644756">
    <property type="component" value="Unassembled WGS sequence"/>
</dbReference>
<accession>A0A917FNX0</accession>
<dbReference type="EMBL" id="BMGR01000003">
    <property type="protein sequence ID" value="GGF94867.1"/>
    <property type="molecule type" value="Genomic_DNA"/>
</dbReference>